<feature type="region of interest" description="Disordered" evidence="1">
    <location>
        <begin position="155"/>
        <end position="188"/>
    </location>
</feature>
<evidence type="ECO:0000313" key="2">
    <source>
        <dbReference type="EMBL" id="PIR89548.1"/>
    </source>
</evidence>
<gene>
    <name evidence="2" type="ORF">COU07_01460</name>
</gene>
<evidence type="ECO:0000313" key="3">
    <source>
        <dbReference type="Proteomes" id="UP000231157"/>
    </source>
</evidence>
<dbReference type="AlphaFoldDB" id="A0A2H0UT08"/>
<proteinExistence type="predicted"/>
<organism evidence="2 3">
    <name type="scientific">Candidatus Harrisonbacteria bacterium CG10_big_fil_rev_8_21_14_0_10_40_38</name>
    <dbReference type="NCBI Taxonomy" id="1974583"/>
    <lineage>
        <taxon>Bacteria</taxon>
        <taxon>Candidatus Harrisoniibacteriota</taxon>
    </lineage>
</organism>
<dbReference type="EMBL" id="PFAZ01000001">
    <property type="protein sequence ID" value="PIR89548.1"/>
    <property type="molecule type" value="Genomic_DNA"/>
</dbReference>
<reference evidence="3" key="1">
    <citation type="submission" date="2017-09" db="EMBL/GenBank/DDBJ databases">
        <title>Depth-based differentiation of microbial function through sediment-hosted aquifers and enrichment of novel symbionts in the deep terrestrial subsurface.</title>
        <authorList>
            <person name="Probst A.J."/>
            <person name="Ladd B."/>
            <person name="Jarett J.K."/>
            <person name="Geller-Mcgrath D.E."/>
            <person name="Sieber C.M.K."/>
            <person name="Emerson J.B."/>
            <person name="Anantharaman K."/>
            <person name="Thomas B.C."/>
            <person name="Malmstrom R."/>
            <person name="Stieglmeier M."/>
            <person name="Klingl A."/>
            <person name="Woyke T."/>
            <person name="Ryan C.M."/>
            <person name="Banfield J.F."/>
        </authorList>
    </citation>
    <scope>NUCLEOTIDE SEQUENCE [LARGE SCALE GENOMIC DNA]</scope>
</reference>
<evidence type="ECO:0000256" key="1">
    <source>
        <dbReference type="SAM" id="MobiDB-lite"/>
    </source>
</evidence>
<dbReference type="Proteomes" id="UP000231157">
    <property type="component" value="Unassembled WGS sequence"/>
</dbReference>
<comment type="caution">
    <text evidence="2">The sequence shown here is derived from an EMBL/GenBank/DDBJ whole genome shotgun (WGS) entry which is preliminary data.</text>
</comment>
<name>A0A2H0UT08_9BACT</name>
<accession>A0A2H0UT08</accession>
<protein>
    <submittedName>
        <fullName evidence="2">Uncharacterized protein</fullName>
    </submittedName>
</protein>
<sequence length="188" mass="20777">MANGEKQPAEQGGRIVIRDTWRVLGTFIQRLRVIPKGRAESPSETAERIGALNLEDAVTVVGSMVRATCEGNYEEACGANNISRVMWLMSEIENFFVRSSEFSEEQKTRVFQKLAEALRFTPQVAACRMSYFASECYSASVKDLFDGVMKPESVKGEIEETEEKSDSGAGVVDKSKTKTEETPVATTT</sequence>